<evidence type="ECO:0000313" key="2">
    <source>
        <dbReference type="EMBL" id="ADG75443.1"/>
    </source>
</evidence>
<accession>D5UI98</accession>
<dbReference type="HOGENOM" id="CLU_1841528_0_0_11"/>
<keyword evidence="1" id="KW-0472">Membrane</keyword>
<keyword evidence="1" id="KW-0812">Transmembrane</keyword>
<evidence type="ECO:0000256" key="1">
    <source>
        <dbReference type="SAM" id="Phobius"/>
    </source>
</evidence>
<reference evidence="2 3" key="1">
    <citation type="journal article" date="2010" name="Stand. Genomic Sci.">
        <title>Complete genome sequence of Cellulomonas flavigena type strain (134).</title>
        <authorList>
            <person name="Abt B."/>
            <person name="Foster B."/>
            <person name="Lapidus A."/>
            <person name="Clum A."/>
            <person name="Sun H."/>
            <person name="Pukall R."/>
            <person name="Lucas S."/>
            <person name="Glavina Del Rio T."/>
            <person name="Nolan M."/>
            <person name="Tice H."/>
            <person name="Cheng J.F."/>
            <person name="Pitluck S."/>
            <person name="Liolios K."/>
            <person name="Ivanova N."/>
            <person name="Mavromatis K."/>
            <person name="Ovchinnikova G."/>
            <person name="Pati A."/>
            <person name="Goodwin L."/>
            <person name="Chen A."/>
            <person name="Palaniappan K."/>
            <person name="Land M."/>
            <person name="Hauser L."/>
            <person name="Chang Y.J."/>
            <person name="Jeffries C.D."/>
            <person name="Rohde M."/>
            <person name="Goker M."/>
            <person name="Woyke T."/>
            <person name="Bristow J."/>
            <person name="Eisen J.A."/>
            <person name="Markowitz V."/>
            <person name="Hugenholtz P."/>
            <person name="Kyrpides N.C."/>
            <person name="Klenk H.P."/>
        </authorList>
    </citation>
    <scope>NUCLEOTIDE SEQUENCE [LARGE SCALE GENOMIC DNA]</scope>
    <source>
        <strain evidence="3">ATCC 482 / DSM 20109 / BCRC 11376 / JCM 18109 / NBRC 3775 / NCIMB 8073 / NRS 134</strain>
    </source>
</reference>
<feature type="transmembrane region" description="Helical" evidence="1">
    <location>
        <begin position="69"/>
        <end position="90"/>
    </location>
</feature>
<dbReference type="AlphaFoldDB" id="D5UI98"/>
<dbReference type="KEGG" id="cfl:Cfla_2555"/>
<keyword evidence="1" id="KW-1133">Transmembrane helix</keyword>
<feature type="transmembrane region" description="Helical" evidence="1">
    <location>
        <begin position="38"/>
        <end position="57"/>
    </location>
</feature>
<protein>
    <submittedName>
        <fullName evidence="2">Chromate transport protein</fullName>
    </submittedName>
</protein>
<keyword evidence="3" id="KW-1185">Reference proteome</keyword>
<gene>
    <name evidence="2" type="ordered locus">Cfla_2555</name>
</gene>
<proteinExistence type="predicted"/>
<sequence length="139" mass="14462">MRPALLAQVAVLTAVTAQLGAFLATLAAQQTTDLGAAPALRTLLVTAVLVVVPWWTVRPWLLRATRGQIRLGCGLGLALGYALYPAAWAGRGYAAELVTAPGTTTRLLDLVLWLVVGGAALLVVSAPAGTRESATYDVR</sequence>
<evidence type="ECO:0000313" key="3">
    <source>
        <dbReference type="Proteomes" id="UP000000849"/>
    </source>
</evidence>
<dbReference type="RefSeq" id="WP_013117776.1">
    <property type="nucleotide sequence ID" value="NC_014151.1"/>
</dbReference>
<organism evidence="2 3">
    <name type="scientific">Cellulomonas flavigena (strain ATCC 482 / DSM 20109 / BCRC 11376 / JCM 18109 / NBRC 3775 / NCIMB 8073 / NRS 134)</name>
    <dbReference type="NCBI Taxonomy" id="446466"/>
    <lineage>
        <taxon>Bacteria</taxon>
        <taxon>Bacillati</taxon>
        <taxon>Actinomycetota</taxon>
        <taxon>Actinomycetes</taxon>
        <taxon>Micrococcales</taxon>
        <taxon>Cellulomonadaceae</taxon>
        <taxon>Cellulomonas</taxon>
    </lineage>
</organism>
<dbReference type="Proteomes" id="UP000000849">
    <property type="component" value="Chromosome"/>
</dbReference>
<name>D5UI98_CELFN</name>
<feature type="transmembrane region" description="Helical" evidence="1">
    <location>
        <begin position="110"/>
        <end position="129"/>
    </location>
</feature>
<dbReference type="EMBL" id="CP001964">
    <property type="protein sequence ID" value="ADG75443.1"/>
    <property type="molecule type" value="Genomic_DNA"/>
</dbReference>